<dbReference type="PANTHER" id="PTHR47926:SF533">
    <property type="entry name" value="DYW DOMAIN-CONTAINING PROTEIN"/>
    <property type="match status" value="1"/>
</dbReference>
<dbReference type="AlphaFoldDB" id="D8S8Y9"/>
<name>D8S8Y9_SELML</name>
<evidence type="ECO:0008006" key="5">
    <source>
        <dbReference type="Google" id="ProtNLM"/>
    </source>
</evidence>
<keyword evidence="1" id="KW-0677">Repeat</keyword>
<feature type="non-terminal residue" evidence="3">
    <location>
        <position position="1"/>
    </location>
</feature>
<evidence type="ECO:0000256" key="2">
    <source>
        <dbReference type="PROSITE-ProRule" id="PRU00708"/>
    </source>
</evidence>
<feature type="non-terminal residue" evidence="3">
    <location>
        <position position="174"/>
    </location>
</feature>
<evidence type="ECO:0000313" key="3">
    <source>
        <dbReference type="EMBL" id="EFJ19250.1"/>
    </source>
</evidence>
<evidence type="ECO:0000256" key="1">
    <source>
        <dbReference type="ARBA" id="ARBA00022737"/>
    </source>
</evidence>
<dbReference type="Gramene" id="EFJ19250">
    <property type="protein sequence ID" value="EFJ19250"/>
    <property type="gene ID" value="SELMODRAFT_72132"/>
</dbReference>
<dbReference type="GO" id="GO:0009451">
    <property type="term" value="P:RNA modification"/>
    <property type="evidence" value="ECO:0007669"/>
    <property type="project" value="InterPro"/>
</dbReference>
<dbReference type="PROSITE" id="PS51375">
    <property type="entry name" value="PPR"/>
    <property type="match status" value="1"/>
</dbReference>
<dbReference type="Pfam" id="PF01535">
    <property type="entry name" value="PPR"/>
    <property type="match status" value="3"/>
</dbReference>
<dbReference type="InterPro" id="IPR011990">
    <property type="entry name" value="TPR-like_helical_dom_sf"/>
</dbReference>
<accession>D8S8Y9</accession>
<gene>
    <name evidence="3" type="ORF">SELMODRAFT_72132</name>
</gene>
<organism evidence="4">
    <name type="scientific">Selaginella moellendorffii</name>
    <name type="common">Spikemoss</name>
    <dbReference type="NCBI Taxonomy" id="88036"/>
    <lineage>
        <taxon>Eukaryota</taxon>
        <taxon>Viridiplantae</taxon>
        <taxon>Streptophyta</taxon>
        <taxon>Embryophyta</taxon>
        <taxon>Tracheophyta</taxon>
        <taxon>Lycopodiopsida</taxon>
        <taxon>Selaginellales</taxon>
        <taxon>Selaginellaceae</taxon>
        <taxon>Selaginella</taxon>
    </lineage>
</organism>
<dbReference type="eggNOG" id="KOG4197">
    <property type="taxonomic scope" value="Eukaryota"/>
</dbReference>
<dbReference type="Pfam" id="PF13041">
    <property type="entry name" value="PPR_2"/>
    <property type="match status" value="1"/>
</dbReference>
<dbReference type="Gene3D" id="1.25.40.10">
    <property type="entry name" value="Tetratricopeptide repeat domain"/>
    <property type="match status" value="2"/>
</dbReference>
<dbReference type="Proteomes" id="UP000001514">
    <property type="component" value="Unassembled WGS sequence"/>
</dbReference>
<dbReference type="KEGG" id="smo:SELMODRAFT_72132"/>
<reference evidence="3 4" key="1">
    <citation type="journal article" date="2011" name="Science">
        <title>The Selaginella genome identifies genetic changes associated with the evolution of vascular plants.</title>
        <authorList>
            <person name="Banks J.A."/>
            <person name="Nishiyama T."/>
            <person name="Hasebe M."/>
            <person name="Bowman J.L."/>
            <person name="Gribskov M."/>
            <person name="dePamphilis C."/>
            <person name="Albert V.A."/>
            <person name="Aono N."/>
            <person name="Aoyama T."/>
            <person name="Ambrose B.A."/>
            <person name="Ashton N.W."/>
            <person name="Axtell M.J."/>
            <person name="Barker E."/>
            <person name="Barker M.S."/>
            <person name="Bennetzen J.L."/>
            <person name="Bonawitz N.D."/>
            <person name="Chapple C."/>
            <person name="Cheng C."/>
            <person name="Correa L.G."/>
            <person name="Dacre M."/>
            <person name="DeBarry J."/>
            <person name="Dreyer I."/>
            <person name="Elias M."/>
            <person name="Engstrom E.M."/>
            <person name="Estelle M."/>
            <person name="Feng L."/>
            <person name="Finet C."/>
            <person name="Floyd S.K."/>
            <person name="Frommer W.B."/>
            <person name="Fujita T."/>
            <person name="Gramzow L."/>
            <person name="Gutensohn M."/>
            <person name="Harholt J."/>
            <person name="Hattori M."/>
            <person name="Heyl A."/>
            <person name="Hirai T."/>
            <person name="Hiwatashi Y."/>
            <person name="Ishikawa M."/>
            <person name="Iwata M."/>
            <person name="Karol K.G."/>
            <person name="Koehler B."/>
            <person name="Kolukisaoglu U."/>
            <person name="Kubo M."/>
            <person name="Kurata T."/>
            <person name="Lalonde S."/>
            <person name="Li K."/>
            <person name="Li Y."/>
            <person name="Litt A."/>
            <person name="Lyons E."/>
            <person name="Manning G."/>
            <person name="Maruyama T."/>
            <person name="Michael T.P."/>
            <person name="Mikami K."/>
            <person name="Miyazaki S."/>
            <person name="Morinaga S."/>
            <person name="Murata T."/>
            <person name="Mueller-Roeber B."/>
            <person name="Nelson D.R."/>
            <person name="Obara M."/>
            <person name="Oguri Y."/>
            <person name="Olmstead R.G."/>
            <person name="Onodera N."/>
            <person name="Petersen B.L."/>
            <person name="Pils B."/>
            <person name="Prigge M."/>
            <person name="Rensing S.A."/>
            <person name="Riano-Pachon D.M."/>
            <person name="Roberts A.W."/>
            <person name="Sato Y."/>
            <person name="Scheller H.V."/>
            <person name="Schulz B."/>
            <person name="Schulz C."/>
            <person name="Shakirov E.V."/>
            <person name="Shibagaki N."/>
            <person name="Shinohara N."/>
            <person name="Shippen D.E."/>
            <person name="Soerensen I."/>
            <person name="Sotooka R."/>
            <person name="Sugimoto N."/>
            <person name="Sugita M."/>
            <person name="Sumikawa N."/>
            <person name="Tanurdzic M."/>
            <person name="Theissen G."/>
            <person name="Ulvskov P."/>
            <person name="Wakazuki S."/>
            <person name="Weng J.K."/>
            <person name="Willats W.W."/>
            <person name="Wipf D."/>
            <person name="Wolf P.G."/>
            <person name="Yang L."/>
            <person name="Zimmer A.D."/>
            <person name="Zhu Q."/>
            <person name="Mitros T."/>
            <person name="Hellsten U."/>
            <person name="Loque D."/>
            <person name="Otillar R."/>
            <person name="Salamov A."/>
            <person name="Schmutz J."/>
            <person name="Shapiro H."/>
            <person name="Lindquist E."/>
            <person name="Lucas S."/>
            <person name="Rokhsar D."/>
            <person name="Grigoriev I.V."/>
        </authorList>
    </citation>
    <scope>NUCLEOTIDE SEQUENCE [LARGE SCALE GENOMIC DNA]</scope>
</reference>
<dbReference type="InterPro" id="IPR046960">
    <property type="entry name" value="PPR_At4g14850-like_plant"/>
</dbReference>
<proteinExistence type="predicted"/>
<dbReference type="NCBIfam" id="TIGR00756">
    <property type="entry name" value="PPR"/>
    <property type="match status" value="1"/>
</dbReference>
<dbReference type="InParanoid" id="D8S8Y9"/>
<sequence>TAMIYAYAASGFVAESRAQFEQMPVRDTVAWNTMLSGYAHNGYPRRALQFFQRMLLQGVDTDEPTLRNVLVASTHVGTLSVGLGCFRGMLHDHGVDHSLFHYCCIVNILGRAGQLRNAQDLVEGMPFSADATAWGILLSCCAIHGDLERAAVAAERVLEFDRREAGAYVSLANI</sequence>
<dbReference type="PANTHER" id="PTHR47926">
    <property type="entry name" value="PENTATRICOPEPTIDE REPEAT-CONTAINING PROTEIN"/>
    <property type="match status" value="1"/>
</dbReference>
<dbReference type="GO" id="GO:0003723">
    <property type="term" value="F:RNA binding"/>
    <property type="evidence" value="ECO:0007669"/>
    <property type="project" value="InterPro"/>
</dbReference>
<dbReference type="InterPro" id="IPR002885">
    <property type="entry name" value="PPR_rpt"/>
</dbReference>
<dbReference type="EMBL" id="GL377607">
    <property type="protein sequence ID" value="EFJ19250.1"/>
    <property type="molecule type" value="Genomic_DNA"/>
</dbReference>
<dbReference type="HOGENOM" id="CLU_002706_0_0_1"/>
<feature type="repeat" description="PPR" evidence="2">
    <location>
        <begin position="27"/>
        <end position="61"/>
    </location>
</feature>
<protein>
    <recommendedName>
        <fullName evidence="5">Pentatricopeptide repeat-containing protein</fullName>
    </recommendedName>
</protein>
<evidence type="ECO:0000313" key="4">
    <source>
        <dbReference type="Proteomes" id="UP000001514"/>
    </source>
</evidence>
<keyword evidence="4" id="KW-1185">Reference proteome</keyword>